<dbReference type="RefSeq" id="WP_130622897.1">
    <property type="nucleotide sequence ID" value="NZ_CAKLIE010000018.1"/>
</dbReference>
<dbReference type="EMBL" id="CP065030">
    <property type="protein sequence ID" value="QPK14285.1"/>
    <property type="molecule type" value="Genomic_DNA"/>
</dbReference>
<reference evidence="1 2" key="1">
    <citation type="submission" date="2020-11" db="EMBL/GenBank/DDBJ databases">
        <title>Complete genome sequence of Pectobacterium versatile F131.</title>
        <authorList>
            <person name="Shirshikov F.V."/>
            <person name="Miroshnikov K."/>
            <person name="Toshakov S.V."/>
            <person name="Kabanova A.P."/>
            <person name="Barannik A.P."/>
            <person name="Shneider M."/>
            <person name="Ignatov A.N."/>
            <person name="Miroshnikov K.A."/>
            <person name="Mikhailova Y.V."/>
            <person name="Shelenkov A."/>
            <person name="Yanushevich Y.G."/>
            <person name="Evseev P.V."/>
        </authorList>
    </citation>
    <scope>NUCLEOTIDE SEQUENCE [LARGE SCALE GENOMIC DNA]</scope>
    <source>
        <strain evidence="1 2">F131</strain>
    </source>
</reference>
<dbReference type="Proteomes" id="UP000237284">
    <property type="component" value="Chromosome"/>
</dbReference>
<dbReference type="AlphaFoldDB" id="A0A7T0EM73"/>
<organism evidence="1 2">
    <name type="scientific">Pectobacterium versatile</name>
    <dbReference type="NCBI Taxonomy" id="2488639"/>
    <lineage>
        <taxon>Bacteria</taxon>
        <taxon>Pseudomonadati</taxon>
        <taxon>Pseudomonadota</taxon>
        <taxon>Gammaproteobacteria</taxon>
        <taxon>Enterobacterales</taxon>
        <taxon>Pectobacteriaceae</taxon>
        <taxon>Pectobacterium</taxon>
    </lineage>
</organism>
<evidence type="ECO:0000313" key="1">
    <source>
        <dbReference type="EMBL" id="QPK14285.1"/>
    </source>
</evidence>
<accession>A0A7T0EM73</accession>
<sequence>MASVSIFWCWSAREPLKRIELMINCKIDYCGALPIKQIIAVLLTDFYTESGSNRTISREWFLTFGGIGCGEMGKRRP</sequence>
<name>A0A7T0EM73_9GAMM</name>
<gene>
    <name evidence="1" type="ORF">F131LOC_012810</name>
</gene>
<proteinExistence type="predicted"/>
<protein>
    <submittedName>
        <fullName evidence="1">Uncharacterized protein</fullName>
    </submittedName>
</protein>
<evidence type="ECO:0000313" key="2">
    <source>
        <dbReference type="Proteomes" id="UP000237284"/>
    </source>
</evidence>